<reference evidence="2 3" key="1">
    <citation type="submission" date="2018-11" db="EMBL/GenBank/DDBJ databases">
        <title>Genomic Encyclopedia of Type Strains, Phase IV (KMG-IV): sequencing the most valuable type-strain genomes for metagenomic binning, comparative biology and taxonomic classification.</title>
        <authorList>
            <person name="Goeker M."/>
        </authorList>
    </citation>
    <scope>NUCLEOTIDE SEQUENCE [LARGE SCALE GENOMIC DNA]</scope>
    <source>
        <strain evidence="2 3">DSM 5900</strain>
    </source>
</reference>
<dbReference type="Proteomes" id="UP000278222">
    <property type="component" value="Unassembled WGS sequence"/>
</dbReference>
<accession>A0A3N1KYR2</accession>
<sequence>MAKRELIKTDTDSRYVRRDEKGQFKEVDDVGRSLARDVRKKAKTQTKPGQGDRGDRK</sequence>
<evidence type="ECO:0000313" key="2">
    <source>
        <dbReference type="EMBL" id="ROP83939.1"/>
    </source>
</evidence>
<name>A0A3N1KYR2_9PROT</name>
<evidence type="ECO:0000313" key="3">
    <source>
        <dbReference type="Proteomes" id="UP000278222"/>
    </source>
</evidence>
<feature type="region of interest" description="Disordered" evidence="1">
    <location>
        <begin position="27"/>
        <end position="57"/>
    </location>
</feature>
<comment type="caution">
    <text evidence="2">The sequence shown here is derived from an EMBL/GenBank/DDBJ whole genome shotgun (WGS) entry which is preliminary data.</text>
</comment>
<dbReference type="EMBL" id="RJKX01000015">
    <property type="protein sequence ID" value="ROP83939.1"/>
    <property type="molecule type" value="Genomic_DNA"/>
</dbReference>
<proteinExistence type="predicted"/>
<gene>
    <name evidence="2" type="ORF">EDC65_3281</name>
</gene>
<keyword evidence="3" id="KW-1185">Reference proteome</keyword>
<organism evidence="2 3">
    <name type="scientific">Stella humosa</name>
    <dbReference type="NCBI Taxonomy" id="94"/>
    <lineage>
        <taxon>Bacteria</taxon>
        <taxon>Pseudomonadati</taxon>
        <taxon>Pseudomonadota</taxon>
        <taxon>Alphaproteobacteria</taxon>
        <taxon>Rhodospirillales</taxon>
        <taxon>Stellaceae</taxon>
        <taxon>Stella</taxon>
    </lineage>
</organism>
<evidence type="ECO:0000256" key="1">
    <source>
        <dbReference type="SAM" id="MobiDB-lite"/>
    </source>
</evidence>
<feature type="compositionally biased region" description="Basic and acidic residues" evidence="1">
    <location>
        <begin position="27"/>
        <end position="37"/>
    </location>
</feature>
<protein>
    <submittedName>
        <fullName evidence="2">Uncharacterized protein</fullName>
    </submittedName>
</protein>
<dbReference type="AlphaFoldDB" id="A0A3N1KYR2"/>